<gene>
    <name evidence="1" type="ORF">JFY71_08525</name>
</gene>
<evidence type="ECO:0000313" key="1">
    <source>
        <dbReference type="EMBL" id="QQK07356.1"/>
    </source>
</evidence>
<sequence length="106" mass="12963">MDNFIKEIVELDKSINNLDNDFNKRKNELLVEFNKKKENLYADYNKEFNINLENYKEDIEREVERQKVYLKERNNIVTNKIMEAFEKNKDLICNKVFEQQFSKESD</sequence>
<evidence type="ECO:0000313" key="2">
    <source>
        <dbReference type="Proteomes" id="UP000595814"/>
    </source>
</evidence>
<organism evidence="1 2">
    <name type="scientific">Miniphocaeibacter halophilus</name>
    <dbReference type="NCBI Taxonomy" id="2931922"/>
    <lineage>
        <taxon>Bacteria</taxon>
        <taxon>Bacillati</taxon>
        <taxon>Bacillota</taxon>
        <taxon>Tissierellia</taxon>
        <taxon>Tissierellales</taxon>
        <taxon>Peptoniphilaceae</taxon>
        <taxon>Miniphocaeibacter</taxon>
    </lineage>
</organism>
<name>A0AC61MPF2_9FIRM</name>
<dbReference type="Proteomes" id="UP000595814">
    <property type="component" value="Chromosome"/>
</dbReference>
<accession>A0AC61MPF2</accession>
<proteinExistence type="predicted"/>
<keyword evidence="2" id="KW-1185">Reference proteome</keyword>
<dbReference type="EMBL" id="CP066744">
    <property type="protein sequence ID" value="QQK07356.1"/>
    <property type="molecule type" value="Genomic_DNA"/>
</dbReference>
<protein>
    <submittedName>
        <fullName evidence="1">Uncharacterized protein</fullName>
    </submittedName>
</protein>
<reference evidence="1 2" key="1">
    <citation type="journal article" date="2022" name="Int. J. Syst. Evol. Microbiol.">
        <title>Miniphocaeibacter halophilus sp. nov., an ammonium-tolerant acetate-producing bacterium isolated from a biogas system.</title>
        <authorList>
            <person name="Schnurer A."/>
            <person name="Singh A."/>
            <person name="Bi S."/>
            <person name="Qiao W."/>
            <person name="Westerholm M."/>
        </authorList>
    </citation>
    <scope>NUCLEOTIDE SEQUENCE [LARGE SCALE GENOMIC DNA]</scope>
    <source>
        <strain evidence="1 2">AMB_01</strain>
    </source>
</reference>